<accession>A0ABU8H7D0</accession>
<reference evidence="11 12" key="1">
    <citation type="journal article" date="2013" name="Int. J. Syst. Evol. Microbiol.">
        <title>Sphingomonas kyungheensis sp. nov., a bacterium with ginsenoside-converting activity isolated from soil of a ginseng field.</title>
        <authorList>
            <person name="Son H.M."/>
            <person name="Yang J.E."/>
            <person name="Park Y."/>
            <person name="Han C.K."/>
            <person name="Kim S.G."/>
            <person name="Kook M."/>
            <person name="Yi T.H."/>
        </authorList>
    </citation>
    <scope>NUCLEOTIDE SEQUENCE [LARGE SCALE GENOMIC DNA]</scope>
    <source>
        <strain evidence="11 12">LMG 26582</strain>
    </source>
</reference>
<dbReference type="InterPro" id="IPR038770">
    <property type="entry name" value="Na+/solute_symporter_sf"/>
</dbReference>
<evidence type="ECO:0000313" key="11">
    <source>
        <dbReference type="EMBL" id="MEI5688876.1"/>
    </source>
</evidence>
<dbReference type="RefSeq" id="WP_271301017.1">
    <property type="nucleotide sequence ID" value="NZ_JBBBDM010000015.1"/>
</dbReference>
<dbReference type="PANTHER" id="PTHR32507:SF0">
    <property type="entry name" value="NA(+)_H(+) ANTIPORTER 2-RELATED"/>
    <property type="match status" value="1"/>
</dbReference>
<evidence type="ECO:0000256" key="3">
    <source>
        <dbReference type="ARBA" id="ARBA00022449"/>
    </source>
</evidence>
<feature type="transmembrane region" description="Helical" evidence="9">
    <location>
        <begin position="6"/>
        <end position="24"/>
    </location>
</feature>
<sequence length="616" mass="64746">MEQTILLLVVGIAVAGVFGQWLGWKLSVPAIIPLLVIGALLGPVGGIIRPSAALGEVMRPAIGMAVAIIVFEGGLNLNLRELRSAGSGIVRLVAVALPLNWLMGTLAGHWVAGLSWPVAILVGAILVVTGPTVIMPLLRQARLEPRAAAFLRWEAIVNDPIGATLTLLVLSYLTLSTTMSGSAAILHLAWHTALGAGLAAALGLVVPFGIRTLFARDLAPEYLKTPILLAGALGVYAAGEAIQPETGLVGATLFGVVLANIDVTGLQELRRFKESLTVFLVSGLFILLTANIDPATIAMLSWPIAMTTLVILFVVRPLAIWLATIGAKASWRERLLVGWIGPRGVVAAAIAGVAGERLAEAGYPDARLVLPLVFAVIASTVLLHGLSLAPLARRLQLASGGRGGLLIVGASRWTVRLGEALHGAGVPVILVDRSALALKAARLAGLSTLRVEILSVIGEEVVDLRDVEQMLAATPDDAYNALVCTRFAPELGRERVHQLATEGAGTRHEAARDWRGKIVIGEDMTFQRLADLMEAGASLVVEPYRDAPSPAAAADEGWPVALVRQGGELAFLGAEHATTPGDGDLVVRLYPALLAPAVAAKRGRWRRLLMRRPTPA</sequence>
<keyword evidence="4" id="KW-1003">Cell membrane</keyword>
<evidence type="ECO:0000256" key="4">
    <source>
        <dbReference type="ARBA" id="ARBA00022475"/>
    </source>
</evidence>
<evidence type="ECO:0000256" key="7">
    <source>
        <dbReference type="ARBA" id="ARBA00023065"/>
    </source>
</evidence>
<dbReference type="InterPro" id="IPR006153">
    <property type="entry name" value="Cation/H_exchanger_TM"/>
</dbReference>
<feature type="transmembrane region" description="Helical" evidence="9">
    <location>
        <begin position="366"/>
        <end position="386"/>
    </location>
</feature>
<gene>
    <name evidence="11" type="ORF">V8201_17420</name>
</gene>
<feature type="transmembrane region" description="Helical" evidence="9">
    <location>
        <begin position="31"/>
        <end position="48"/>
    </location>
</feature>
<protein>
    <submittedName>
        <fullName evidence="11">Sodium:proton antiporter</fullName>
    </submittedName>
</protein>
<evidence type="ECO:0000259" key="10">
    <source>
        <dbReference type="Pfam" id="PF00999"/>
    </source>
</evidence>
<evidence type="ECO:0000256" key="2">
    <source>
        <dbReference type="ARBA" id="ARBA00022448"/>
    </source>
</evidence>
<dbReference type="SUPFAM" id="SSF51735">
    <property type="entry name" value="NAD(P)-binding Rossmann-fold domains"/>
    <property type="match status" value="1"/>
</dbReference>
<evidence type="ECO:0000256" key="8">
    <source>
        <dbReference type="ARBA" id="ARBA00023136"/>
    </source>
</evidence>
<dbReference type="EMBL" id="JBBBDM010000015">
    <property type="protein sequence ID" value="MEI5688876.1"/>
    <property type="molecule type" value="Genomic_DNA"/>
</dbReference>
<feature type="transmembrane region" description="Helical" evidence="9">
    <location>
        <begin position="275"/>
        <end position="292"/>
    </location>
</feature>
<keyword evidence="12" id="KW-1185">Reference proteome</keyword>
<evidence type="ECO:0000256" key="9">
    <source>
        <dbReference type="SAM" id="Phobius"/>
    </source>
</evidence>
<keyword evidence="7" id="KW-0406">Ion transport</keyword>
<dbReference type="Pfam" id="PF00999">
    <property type="entry name" value="Na_H_Exchanger"/>
    <property type="match status" value="1"/>
</dbReference>
<keyword evidence="6 9" id="KW-1133">Transmembrane helix</keyword>
<keyword evidence="3" id="KW-0050">Antiport</keyword>
<comment type="subcellular location">
    <subcellularLocation>
        <location evidence="1">Cell membrane</location>
        <topology evidence="1">Multi-pass membrane protein</topology>
    </subcellularLocation>
</comment>
<evidence type="ECO:0000313" key="12">
    <source>
        <dbReference type="Proteomes" id="UP001367771"/>
    </source>
</evidence>
<proteinExistence type="predicted"/>
<dbReference type="Gene3D" id="1.20.1530.20">
    <property type="match status" value="1"/>
</dbReference>
<feature type="transmembrane region" description="Helical" evidence="9">
    <location>
        <begin position="60"/>
        <end position="77"/>
    </location>
</feature>
<feature type="domain" description="Cation/H+ exchanger transmembrane" evidence="10">
    <location>
        <begin position="22"/>
        <end position="393"/>
    </location>
</feature>
<dbReference type="PANTHER" id="PTHR32507">
    <property type="entry name" value="NA(+)/H(+) ANTIPORTER 1"/>
    <property type="match status" value="1"/>
</dbReference>
<comment type="caution">
    <text evidence="11">The sequence shown here is derived from an EMBL/GenBank/DDBJ whole genome shotgun (WGS) entry which is preliminary data.</text>
</comment>
<keyword evidence="5 9" id="KW-0812">Transmembrane</keyword>
<evidence type="ECO:0000256" key="1">
    <source>
        <dbReference type="ARBA" id="ARBA00004651"/>
    </source>
</evidence>
<keyword evidence="8 9" id="KW-0472">Membrane</keyword>
<feature type="transmembrane region" description="Helical" evidence="9">
    <location>
        <begin position="185"/>
        <end position="210"/>
    </location>
</feature>
<feature type="transmembrane region" description="Helical" evidence="9">
    <location>
        <begin position="304"/>
        <end position="323"/>
    </location>
</feature>
<feature type="transmembrane region" description="Helical" evidence="9">
    <location>
        <begin position="335"/>
        <end position="354"/>
    </location>
</feature>
<dbReference type="InterPro" id="IPR036291">
    <property type="entry name" value="NAD(P)-bd_dom_sf"/>
</dbReference>
<feature type="transmembrane region" description="Helical" evidence="9">
    <location>
        <begin position="150"/>
        <end position="173"/>
    </location>
</feature>
<feature type="transmembrane region" description="Helical" evidence="9">
    <location>
        <begin position="118"/>
        <end position="138"/>
    </location>
</feature>
<keyword evidence="2" id="KW-0813">Transport</keyword>
<name>A0ABU8H7D0_9SPHN</name>
<evidence type="ECO:0000256" key="6">
    <source>
        <dbReference type="ARBA" id="ARBA00022989"/>
    </source>
</evidence>
<feature type="transmembrane region" description="Helical" evidence="9">
    <location>
        <begin position="89"/>
        <end position="112"/>
    </location>
</feature>
<evidence type="ECO:0000256" key="5">
    <source>
        <dbReference type="ARBA" id="ARBA00022692"/>
    </source>
</evidence>
<dbReference type="Proteomes" id="UP001367771">
    <property type="component" value="Unassembled WGS sequence"/>
</dbReference>
<organism evidence="11 12">
    <name type="scientific">Sphingomonas kyungheensis</name>
    <dbReference type="NCBI Taxonomy" id="1069987"/>
    <lineage>
        <taxon>Bacteria</taxon>
        <taxon>Pseudomonadati</taxon>
        <taxon>Pseudomonadota</taxon>
        <taxon>Alphaproteobacteria</taxon>
        <taxon>Sphingomonadales</taxon>
        <taxon>Sphingomonadaceae</taxon>
        <taxon>Sphingomonas</taxon>
    </lineage>
</organism>